<dbReference type="Proteomes" id="UP000198981">
    <property type="component" value="Unassembled WGS sequence"/>
</dbReference>
<dbReference type="EMBL" id="FMUH01000006">
    <property type="protein sequence ID" value="SCX56648.1"/>
    <property type="molecule type" value="Genomic_DNA"/>
</dbReference>
<gene>
    <name evidence="1" type="ORF">SAMN03159343_3469</name>
</gene>
<evidence type="ECO:0000313" key="2">
    <source>
        <dbReference type="Proteomes" id="UP000198981"/>
    </source>
</evidence>
<sequence length="44" mass="4743">MGMLSGLLKGAAAQKLIAAARKPENQAKVKRMIADARAKRGRKH</sequence>
<reference evidence="2" key="1">
    <citation type="submission" date="2016-10" db="EMBL/GenBank/DDBJ databases">
        <authorList>
            <person name="Varghese N."/>
            <person name="Submissions S."/>
        </authorList>
    </citation>
    <scope>NUCLEOTIDE SEQUENCE [LARGE SCALE GENOMIC DNA]</scope>
    <source>
        <strain evidence="2">DSM 45722</strain>
    </source>
</reference>
<evidence type="ECO:0000313" key="1">
    <source>
        <dbReference type="EMBL" id="SCX56648.1"/>
    </source>
</evidence>
<accession>A0A1G4YUQ2</accession>
<keyword evidence="2" id="KW-1185">Reference proteome</keyword>
<protein>
    <submittedName>
        <fullName evidence="1">Uncharacterized protein</fullName>
    </submittedName>
</protein>
<name>A0A1G4YUQ2_9ACTN</name>
<dbReference type="AlphaFoldDB" id="A0A1G4YUQ2"/>
<dbReference type="STRING" id="1960309.SAMN03159343_3469"/>
<organism evidence="1 2">
    <name type="scientific">Klenkia marina</name>
    <dbReference type="NCBI Taxonomy" id="1960309"/>
    <lineage>
        <taxon>Bacteria</taxon>
        <taxon>Bacillati</taxon>
        <taxon>Actinomycetota</taxon>
        <taxon>Actinomycetes</taxon>
        <taxon>Geodermatophilales</taxon>
        <taxon>Geodermatophilaceae</taxon>
        <taxon>Klenkia</taxon>
    </lineage>
</organism>
<proteinExistence type="predicted"/>